<reference evidence="2" key="1">
    <citation type="submission" date="2020-06" db="EMBL/GenBank/DDBJ databases">
        <authorList>
            <person name="Li T."/>
            <person name="Hu X."/>
            <person name="Zhang T."/>
            <person name="Song X."/>
            <person name="Zhang H."/>
            <person name="Dai N."/>
            <person name="Sheng W."/>
            <person name="Hou X."/>
            <person name="Wei L."/>
        </authorList>
    </citation>
    <scope>NUCLEOTIDE SEQUENCE</scope>
    <source>
        <strain evidence="2">G01</strain>
        <tissue evidence="2">Leaf</tissue>
    </source>
</reference>
<feature type="compositionally biased region" description="Basic residues" evidence="1">
    <location>
        <begin position="30"/>
        <end position="39"/>
    </location>
</feature>
<dbReference type="EMBL" id="JACGWK010000007">
    <property type="protein sequence ID" value="KAL0342925.1"/>
    <property type="molecule type" value="Genomic_DNA"/>
</dbReference>
<protein>
    <submittedName>
        <fullName evidence="2">Uncharacterized protein</fullName>
    </submittedName>
</protein>
<sequence length="67" mass="7077">MRASGGKGADGHQINSGKAAAKRETNGERRRMRLRKAVAKRGLSSGSTLDDYQMSGGKPSAKWGLSS</sequence>
<gene>
    <name evidence="2" type="ORF">Sangu_1179900</name>
</gene>
<name>A0AAW2NJE5_9LAMI</name>
<comment type="caution">
    <text evidence="2">The sequence shown here is derived from an EMBL/GenBank/DDBJ whole genome shotgun (WGS) entry which is preliminary data.</text>
</comment>
<feature type="region of interest" description="Disordered" evidence="1">
    <location>
        <begin position="1"/>
        <end position="67"/>
    </location>
</feature>
<reference evidence="2" key="2">
    <citation type="journal article" date="2024" name="Plant">
        <title>Genomic evolution and insights into agronomic trait innovations of Sesamum species.</title>
        <authorList>
            <person name="Miao H."/>
            <person name="Wang L."/>
            <person name="Qu L."/>
            <person name="Liu H."/>
            <person name="Sun Y."/>
            <person name="Le M."/>
            <person name="Wang Q."/>
            <person name="Wei S."/>
            <person name="Zheng Y."/>
            <person name="Lin W."/>
            <person name="Duan Y."/>
            <person name="Cao H."/>
            <person name="Xiong S."/>
            <person name="Wang X."/>
            <person name="Wei L."/>
            <person name="Li C."/>
            <person name="Ma Q."/>
            <person name="Ju M."/>
            <person name="Zhao R."/>
            <person name="Li G."/>
            <person name="Mu C."/>
            <person name="Tian Q."/>
            <person name="Mei H."/>
            <person name="Zhang T."/>
            <person name="Gao T."/>
            <person name="Zhang H."/>
        </authorList>
    </citation>
    <scope>NUCLEOTIDE SEQUENCE</scope>
    <source>
        <strain evidence="2">G01</strain>
    </source>
</reference>
<evidence type="ECO:0000313" key="2">
    <source>
        <dbReference type="EMBL" id="KAL0342925.1"/>
    </source>
</evidence>
<proteinExistence type="predicted"/>
<organism evidence="2">
    <name type="scientific">Sesamum angustifolium</name>
    <dbReference type="NCBI Taxonomy" id="2727405"/>
    <lineage>
        <taxon>Eukaryota</taxon>
        <taxon>Viridiplantae</taxon>
        <taxon>Streptophyta</taxon>
        <taxon>Embryophyta</taxon>
        <taxon>Tracheophyta</taxon>
        <taxon>Spermatophyta</taxon>
        <taxon>Magnoliopsida</taxon>
        <taxon>eudicotyledons</taxon>
        <taxon>Gunneridae</taxon>
        <taxon>Pentapetalae</taxon>
        <taxon>asterids</taxon>
        <taxon>lamiids</taxon>
        <taxon>Lamiales</taxon>
        <taxon>Pedaliaceae</taxon>
        <taxon>Sesamum</taxon>
    </lineage>
</organism>
<dbReference type="AlphaFoldDB" id="A0AAW2NJE5"/>
<accession>A0AAW2NJE5</accession>
<evidence type="ECO:0000256" key="1">
    <source>
        <dbReference type="SAM" id="MobiDB-lite"/>
    </source>
</evidence>